<organism evidence="2 3">
    <name type="scientific">Hamadaea flava</name>
    <dbReference type="NCBI Taxonomy" id="1742688"/>
    <lineage>
        <taxon>Bacteria</taxon>
        <taxon>Bacillati</taxon>
        <taxon>Actinomycetota</taxon>
        <taxon>Actinomycetes</taxon>
        <taxon>Micromonosporales</taxon>
        <taxon>Micromonosporaceae</taxon>
        <taxon>Hamadaea</taxon>
    </lineage>
</organism>
<reference evidence="3" key="1">
    <citation type="journal article" date="2019" name="Int. J. Syst. Evol. Microbiol.">
        <title>The Global Catalogue of Microorganisms (GCM) 10K type strain sequencing project: providing services to taxonomists for standard genome sequencing and annotation.</title>
        <authorList>
            <consortium name="The Broad Institute Genomics Platform"/>
            <consortium name="The Broad Institute Genome Sequencing Center for Infectious Disease"/>
            <person name="Wu L."/>
            <person name="Ma J."/>
        </authorList>
    </citation>
    <scope>NUCLEOTIDE SEQUENCE [LARGE SCALE GENOMIC DNA]</scope>
    <source>
        <strain evidence="3">CGMCC 4.7289</strain>
    </source>
</reference>
<proteinExistence type="predicted"/>
<gene>
    <name evidence="2" type="ORF">ACFOZ4_18935</name>
</gene>
<keyword evidence="3" id="KW-1185">Reference proteome</keyword>
<keyword evidence="1" id="KW-0812">Transmembrane</keyword>
<protein>
    <submittedName>
        <fullName evidence="2">DUF6069 family protein</fullName>
    </submittedName>
</protein>
<evidence type="ECO:0000256" key="1">
    <source>
        <dbReference type="SAM" id="Phobius"/>
    </source>
</evidence>
<dbReference type="Pfam" id="PF19545">
    <property type="entry name" value="DUF6069"/>
    <property type="match status" value="1"/>
</dbReference>
<feature type="transmembrane region" description="Helical" evidence="1">
    <location>
        <begin position="20"/>
        <end position="41"/>
    </location>
</feature>
<comment type="caution">
    <text evidence="2">The sequence shown here is derived from an EMBL/GenBank/DDBJ whole genome shotgun (WGS) entry which is preliminary data.</text>
</comment>
<dbReference type="Proteomes" id="UP001595816">
    <property type="component" value="Unassembled WGS sequence"/>
</dbReference>
<dbReference type="InterPro" id="IPR045713">
    <property type="entry name" value="DUF6069"/>
</dbReference>
<evidence type="ECO:0000313" key="3">
    <source>
        <dbReference type="Proteomes" id="UP001595816"/>
    </source>
</evidence>
<sequence length="153" mass="15687">MSVYHARPLVDPRRLWTGGVVAAIVVAGVVVACFLIVRGVLDIPVLGVDLSGGVFLPSMLGYAFGGAAATLLLTGLAHLLLITTPRPRFFLGWIIGVLTAIAVIVPFTKSAPFEVQLATAAVNLIVGVTIGVMLSTTAAASAGRNVPPAYPVA</sequence>
<feature type="transmembrane region" description="Helical" evidence="1">
    <location>
        <begin position="89"/>
        <end position="108"/>
    </location>
</feature>
<feature type="transmembrane region" description="Helical" evidence="1">
    <location>
        <begin position="120"/>
        <end position="140"/>
    </location>
</feature>
<feature type="transmembrane region" description="Helical" evidence="1">
    <location>
        <begin position="61"/>
        <end position="82"/>
    </location>
</feature>
<evidence type="ECO:0000313" key="2">
    <source>
        <dbReference type="EMBL" id="MFC4132688.1"/>
    </source>
</evidence>
<dbReference type="RefSeq" id="WP_253752792.1">
    <property type="nucleotide sequence ID" value="NZ_JAMZDZ010000001.1"/>
</dbReference>
<accession>A0ABV8LQ85</accession>
<name>A0ABV8LQ85_9ACTN</name>
<dbReference type="EMBL" id="JBHSAY010000009">
    <property type="protein sequence ID" value="MFC4132688.1"/>
    <property type="molecule type" value="Genomic_DNA"/>
</dbReference>
<keyword evidence="1" id="KW-0472">Membrane</keyword>
<keyword evidence="1" id="KW-1133">Transmembrane helix</keyword>
<dbReference type="PROSITE" id="PS51257">
    <property type="entry name" value="PROKAR_LIPOPROTEIN"/>
    <property type="match status" value="1"/>
</dbReference>